<dbReference type="STRING" id="946077.W5A_11269"/>
<dbReference type="OrthoDB" id="1524221at2"/>
<proteinExistence type="predicted"/>
<keyword evidence="2" id="KW-1185">Reference proteome</keyword>
<evidence type="ECO:0000313" key="2">
    <source>
        <dbReference type="Proteomes" id="UP000005938"/>
    </source>
</evidence>
<dbReference type="AlphaFoldDB" id="I0W8I9"/>
<dbReference type="eggNOG" id="ENOG5033EB2">
    <property type="taxonomic scope" value="Bacteria"/>
</dbReference>
<accession>I0W8I9</accession>
<evidence type="ECO:0008006" key="3">
    <source>
        <dbReference type="Google" id="ProtNLM"/>
    </source>
</evidence>
<organism evidence="1 2">
    <name type="scientific">Imtechella halotolerans K1</name>
    <dbReference type="NCBI Taxonomy" id="946077"/>
    <lineage>
        <taxon>Bacteria</taxon>
        <taxon>Pseudomonadati</taxon>
        <taxon>Bacteroidota</taxon>
        <taxon>Flavobacteriia</taxon>
        <taxon>Flavobacteriales</taxon>
        <taxon>Flavobacteriaceae</taxon>
        <taxon>Imtechella</taxon>
    </lineage>
</organism>
<sequence length="287" mass="32907">MKTYLLFYAILLGSYQNSEGQILKKLEKKAKESVERTLERKTEEKVANTTEKAIDSVFEAPKRNSKKNHTKKEIASNGILTRNTTVEIEDRYLFQYTATIELEDFTNKNSKTVIKQGYGDQSLITTMEQANNPIIIDLKNQSAIMLNINKGTAQIIALDWMKKITNNTSYSSSKKQQLPKVEKTGNSISINGNTCHEYNIYHEGGFINAWFAPNVPFHYQDYLSGMNKLFDPNQNNNSTNLLPSEYGYLMLMTMYSKEKEKQSSLKVTQIDNNVRMISMSNFKVQKL</sequence>
<reference evidence="1 2" key="1">
    <citation type="journal article" date="2012" name="J. Bacteriol.">
        <title>Genome Sequence of the Halotolerant Bacterium Imtechella halotolerans K1T.</title>
        <authorList>
            <person name="Kumar S."/>
            <person name="Vikram S."/>
            <person name="Subramanian S."/>
            <person name="Raghava G.P."/>
            <person name="Pinnaka A.K."/>
        </authorList>
    </citation>
    <scope>NUCLEOTIDE SEQUENCE [LARGE SCALE GENOMIC DNA]</scope>
    <source>
        <strain evidence="1 2">K1</strain>
    </source>
</reference>
<evidence type="ECO:0000313" key="1">
    <source>
        <dbReference type="EMBL" id="EID72705.1"/>
    </source>
</evidence>
<name>I0W8I9_9FLAO</name>
<dbReference type="Proteomes" id="UP000005938">
    <property type="component" value="Unassembled WGS sequence"/>
</dbReference>
<dbReference type="RefSeq" id="WP_008240692.1">
    <property type="nucleotide sequence ID" value="NZ_AJJU01000034.1"/>
</dbReference>
<protein>
    <recommendedName>
        <fullName evidence="3">DUF4412 domain-containing protein</fullName>
    </recommendedName>
</protein>
<gene>
    <name evidence="1" type="ORF">W5A_11269</name>
</gene>
<comment type="caution">
    <text evidence="1">The sequence shown here is derived from an EMBL/GenBank/DDBJ whole genome shotgun (WGS) entry which is preliminary data.</text>
</comment>
<dbReference type="EMBL" id="AJJU01000034">
    <property type="protein sequence ID" value="EID72705.1"/>
    <property type="molecule type" value="Genomic_DNA"/>
</dbReference>